<dbReference type="AlphaFoldDB" id="A0A067SW18"/>
<dbReference type="Proteomes" id="UP000027222">
    <property type="component" value="Unassembled WGS sequence"/>
</dbReference>
<dbReference type="OrthoDB" id="3188916at2759"/>
<evidence type="ECO:0000256" key="1">
    <source>
        <dbReference type="SAM" id="SignalP"/>
    </source>
</evidence>
<protein>
    <submittedName>
        <fullName evidence="2">Uncharacterized protein</fullName>
    </submittedName>
</protein>
<keyword evidence="3" id="KW-1185">Reference proteome</keyword>
<evidence type="ECO:0000313" key="3">
    <source>
        <dbReference type="Proteomes" id="UP000027222"/>
    </source>
</evidence>
<sequence length="283" mass="30803">MNQHWVVQPLALVVLVFCVGVSQLDRIVTPDFCKNASSPQAIVKTAKLAGICLPVTTAQIPSILTSWGLHTLRPLTDKLPKPIEMVENRIEIGKISAGLAAIGTPESDLMMEAIEDYDSQAKETIQSLSKLSFMSTLVHKSLVGSLTGIINSLEGFPRGEKRARVLQAMIRSRQDAINTWVTGLTEALKVFHDQTTATLANLDGCDASLKQIIRTSGRTKGQQQGNVDPTVQDWGSMLYGVESEHVQPAALGAVPRLEALIRESSIAREKPPIDTQTRCRPSK</sequence>
<organism evidence="2 3">
    <name type="scientific">Galerina marginata (strain CBS 339.88)</name>
    <dbReference type="NCBI Taxonomy" id="685588"/>
    <lineage>
        <taxon>Eukaryota</taxon>
        <taxon>Fungi</taxon>
        <taxon>Dikarya</taxon>
        <taxon>Basidiomycota</taxon>
        <taxon>Agaricomycotina</taxon>
        <taxon>Agaricomycetes</taxon>
        <taxon>Agaricomycetidae</taxon>
        <taxon>Agaricales</taxon>
        <taxon>Agaricineae</taxon>
        <taxon>Strophariaceae</taxon>
        <taxon>Galerina</taxon>
    </lineage>
</organism>
<name>A0A067SW18_GALM3</name>
<dbReference type="HOGENOM" id="CLU_070372_0_0_1"/>
<keyword evidence="1" id="KW-0732">Signal</keyword>
<dbReference type="EMBL" id="KL142383">
    <property type="protein sequence ID" value="KDR74267.1"/>
    <property type="molecule type" value="Genomic_DNA"/>
</dbReference>
<proteinExistence type="predicted"/>
<evidence type="ECO:0000313" key="2">
    <source>
        <dbReference type="EMBL" id="KDR74267.1"/>
    </source>
</evidence>
<reference evidence="3" key="1">
    <citation type="journal article" date="2014" name="Proc. Natl. Acad. Sci. U.S.A.">
        <title>Extensive sampling of basidiomycete genomes demonstrates inadequacy of the white-rot/brown-rot paradigm for wood decay fungi.</title>
        <authorList>
            <person name="Riley R."/>
            <person name="Salamov A.A."/>
            <person name="Brown D.W."/>
            <person name="Nagy L.G."/>
            <person name="Floudas D."/>
            <person name="Held B.W."/>
            <person name="Levasseur A."/>
            <person name="Lombard V."/>
            <person name="Morin E."/>
            <person name="Otillar R."/>
            <person name="Lindquist E.A."/>
            <person name="Sun H."/>
            <person name="LaButti K.M."/>
            <person name="Schmutz J."/>
            <person name="Jabbour D."/>
            <person name="Luo H."/>
            <person name="Baker S.E."/>
            <person name="Pisabarro A.G."/>
            <person name="Walton J.D."/>
            <person name="Blanchette R.A."/>
            <person name="Henrissat B."/>
            <person name="Martin F."/>
            <person name="Cullen D."/>
            <person name="Hibbett D.S."/>
            <person name="Grigoriev I.V."/>
        </authorList>
    </citation>
    <scope>NUCLEOTIDE SEQUENCE [LARGE SCALE GENOMIC DNA]</scope>
    <source>
        <strain evidence="3">CBS 339.88</strain>
    </source>
</reference>
<feature type="chain" id="PRO_5001646286" evidence="1">
    <location>
        <begin position="25"/>
        <end position="283"/>
    </location>
</feature>
<accession>A0A067SW18</accession>
<gene>
    <name evidence="2" type="ORF">GALMADRAFT_573970</name>
</gene>
<feature type="signal peptide" evidence="1">
    <location>
        <begin position="1"/>
        <end position="24"/>
    </location>
</feature>